<evidence type="ECO:0000256" key="1">
    <source>
        <dbReference type="ARBA" id="ARBA00012837"/>
    </source>
</evidence>
<keyword evidence="4" id="KW-0067">ATP-binding</keyword>
<comment type="catalytic activity">
    <reaction evidence="5">
        <text>tRNA(Arg) + L-arginine + ATP = L-arginyl-tRNA(Arg) + AMP + diphosphate</text>
        <dbReference type="Rhea" id="RHEA:20301"/>
        <dbReference type="Rhea" id="RHEA-COMP:9658"/>
        <dbReference type="Rhea" id="RHEA-COMP:9673"/>
        <dbReference type="ChEBI" id="CHEBI:30616"/>
        <dbReference type="ChEBI" id="CHEBI:32682"/>
        <dbReference type="ChEBI" id="CHEBI:33019"/>
        <dbReference type="ChEBI" id="CHEBI:78442"/>
        <dbReference type="ChEBI" id="CHEBI:78513"/>
        <dbReference type="ChEBI" id="CHEBI:456215"/>
        <dbReference type="EC" id="6.1.1.19"/>
    </reaction>
</comment>
<dbReference type="InterPro" id="IPR009080">
    <property type="entry name" value="tRNAsynth_Ia_anticodon-bd"/>
</dbReference>
<keyword evidence="3" id="KW-0547">Nucleotide-binding</keyword>
<reference evidence="8" key="1">
    <citation type="journal article" date="2019" name="Int. J. Syst. Evol. Microbiol.">
        <title>The Global Catalogue of Microorganisms (GCM) 10K type strain sequencing project: providing services to taxonomists for standard genome sequencing and annotation.</title>
        <authorList>
            <consortium name="The Broad Institute Genomics Platform"/>
            <consortium name="The Broad Institute Genome Sequencing Center for Infectious Disease"/>
            <person name="Wu L."/>
            <person name="Ma J."/>
        </authorList>
    </citation>
    <scope>NUCLEOTIDE SEQUENCE [LARGE SCALE GENOMIC DNA]</scope>
    <source>
        <strain evidence="8">CGMCC 4.7405</strain>
    </source>
</reference>
<evidence type="ECO:0000256" key="3">
    <source>
        <dbReference type="ARBA" id="ARBA00022741"/>
    </source>
</evidence>
<dbReference type="InterPro" id="IPR001278">
    <property type="entry name" value="Arg-tRNA-ligase"/>
</dbReference>
<dbReference type="EMBL" id="JBHRZI010000046">
    <property type="protein sequence ID" value="MFC3898178.1"/>
    <property type="molecule type" value="Genomic_DNA"/>
</dbReference>
<dbReference type="SUPFAM" id="SSF47323">
    <property type="entry name" value="Anticodon-binding domain of a subclass of class I aminoacyl-tRNA synthetases"/>
    <property type="match status" value="1"/>
</dbReference>
<dbReference type="SMART" id="SM00836">
    <property type="entry name" value="DALR_1"/>
    <property type="match status" value="1"/>
</dbReference>
<proteinExistence type="predicted"/>
<comment type="caution">
    <text evidence="7">The sequence shown here is derived from an EMBL/GenBank/DDBJ whole genome shotgun (WGS) entry which is preliminary data.</text>
</comment>
<dbReference type="EC" id="6.1.1.19" evidence="1"/>
<organism evidence="7 8">
    <name type="scientific">Lentzea rhizosphaerae</name>
    <dbReference type="NCBI Taxonomy" id="2041025"/>
    <lineage>
        <taxon>Bacteria</taxon>
        <taxon>Bacillati</taxon>
        <taxon>Actinomycetota</taxon>
        <taxon>Actinomycetes</taxon>
        <taxon>Pseudonocardiales</taxon>
        <taxon>Pseudonocardiaceae</taxon>
        <taxon>Lentzea</taxon>
    </lineage>
</organism>
<keyword evidence="2" id="KW-0436">Ligase</keyword>
<dbReference type="PANTHER" id="PTHR11956">
    <property type="entry name" value="ARGINYL-TRNA SYNTHETASE"/>
    <property type="match status" value="1"/>
</dbReference>
<dbReference type="PANTHER" id="PTHR11956:SF5">
    <property type="entry name" value="ARGININE--TRNA LIGASE, CYTOPLASMIC"/>
    <property type="match status" value="1"/>
</dbReference>
<dbReference type="RefSeq" id="WP_382379772.1">
    <property type="nucleotide sequence ID" value="NZ_JBHRZI010000046.1"/>
</dbReference>
<dbReference type="InterPro" id="IPR008909">
    <property type="entry name" value="DALR_anticod-bd"/>
</dbReference>
<dbReference type="Gene3D" id="1.10.730.10">
    <property type="entry name" value="Isoleucyl-tRNA Synthetase, Domain 1"/>
    <property type="match status" value="1"/>
</dbReference>
<accession>A0ABV8C876</accession>
<evidence type="ECO:0000256" key="5">
    <source>
        <dbReference type="ARBA" id="ARBA00049339"/>
    </source>
</evidence>
<name>A0ABV8C876_9PSEU</name>
<keyword evidence="8" id="KW-1185">Reference proteome</keyword>
<sequence>MLLDDLSDVLTRVAELGGPHRLCQYLFSVASAFTAFYERCPVLKAPSPAVMANRLLLCRLTARTLQVGVGLLGIATPDRL</sequence>
<evidence type="ECO:0000313" key="7">
    <source>
        <dbReference type="EMBL" id="MFC3898178.1"/>
    </source>
</evidence>
<protein>
    <recommendedName>
        <fullName evidence="1">arginine--tRNA ligase</fullName>
        <ecNumber evidence="1">6.1.1.19</ecNumber>
    </recommendedName>
</protein>
<feature type="domain" description="DALR anticodon binding" evidence="6">
    <location>
        <begin position="1"/>
        <end position="80"/>
    </location>
</feature>
<evidence type="ECO:0000313" key="8">
    <source>
        <dbReference type="Proteomes" id="UP001595690"/>
    </source>
</evidence>
<evidence type="ECO:0000256" key="4">
    <source>
        <dbReference type="ARBA" id="ARBA00022840"/>
    </source>
</evidence>
<evidence type="ECO:0000256" key="2">
    <source>
        <dbReference type="ARBA" id="ARBA00022598"/>
    </source>
</evidence>
<dbReference type="Pfam" id="PF05746">
    <property type="entry name" value="DALR_1"/>
    <property type="match status" value="1"/>
</dbReference>
<dbReference type="Proteomes" id="UP001595690">
    <property type="component" value="Unassembled WGS sequence"/>
</dbReference>
<evidence type="ECO:0000259" key="6">
    <source>
        <dbReference type="SMART" id="SM00836"/>
    </source>
</evidence>
<gene>
    <name evidence="7" type="ORF">ACFOWZ_42490</name>
</gene>